<keyword evidence="3" id="KW-0805">Transcription regulation</keyword>
<evidence type="ECO:0000256" key="4">
    <source>
        <dbReference type="ARBA" id="ARBA00023163"/>
    </source>
</evidence>
<keyword evidence="9" id="KW-1185">Reference proteome</keyword>
<name>A0A9W8B3M3_9FUNG</name>
<dbReference type="Proteomes" id="UP001151582">
    <property type="component" value="Unassembled WGS sequence"/>
</dbReference>
<evidence type="ECO:0000256" key="6">
    <source>
        <dbReference type="SAM" id="MobiDB-lite"/>
    </source>
</evidence>
<evidence type="ECO:0000256" key="2">
    <source>
        <dbReference type="ARBA" id="ARBA00022723"/>
    </source>
</evidence>
<feature type="region of interest" description="Disordered" evidence="6">
    <location>
        <begin position="1"/>
        <end position="22"/>
    </location>
</feature>
<dbReference type="SMART" id="SM00066">
    <property type="entry name" value="GAL4"/>
    <property type="match status" value="1"/>
</dbReference>
<feature type="non-terminal residue" evidence="8">
    <location>
        <position position="219"/>
    </location>
</feature>
<dbReference type="AlphaFoldDB" id="A0A9W8B3M3"/>
<dbReference type="Gene3D" id="4.10.240.10">
    <property type="entry name" value="Zn(2)-C6 fungal-type DNA-binding domain"/>
    <property type="match status" value="1"/>
</dbReference>
<sequence>MRQPLHDQFIHFHQPSEPGQKRRSYACDSCRRKKIRCNGERPTCDSCHRKRVSCVYTNKPTKAITKPKHSPSPTLETYPITSAKAIPTAASVPTIASKANKAPPLDVRRAIPTLAHYSDRPSISEDLATIEGGMAALMSLPKEIIVQSDIKPWLIADYFEYFHYQAPVVHKWSFLLRLHQNDLPPILLYSVYSITARFSKRPQVVIHEGFTAGSRYLDM</sequence>
<dbReference type="InterPro" id="IPR050815">
    <property type="entry name" value="TF_fung"/>
</dbReference>
<evidence type="ECO:0000259" key="7">
    <source>
        <dbReference type="PROSITE" id="PS50048"/>
    </source>
</evidence>
<feature type="compositionally biased region" description="Basic and acidic residues" evidence="6">
    <location>
        <begin position="1"/>
        <end position="10"/>
    </location>
</feature>
<organism evidence="8 9">
    <name type="scientific">Dimargaris verticillata</name>
    <dbReference type="NCBI Taxonomy" id="2761393"/>
    <lineage>
        <taxon>Eukaryota</taxon>
        <taxon>Fungi</taxon>
        <taxon>Fungi incertae sedis</taxon>
        <taxon>Zoopagomycota</taxon>
        <taxon>Kickxellomycotina</taxon>
        <taxon>Dimargaritomycetes</taxon>
        <taxon>Dimargaritales</taxon>
        <taxon>Dimargaritaceae</taxon>
        <taxon>Dimargaris</taxon>
    </lineage>
</organism>
<keyword evidence="2" id="KW-0479">Metal-binding</keyword>
<dbReference type="CDD" id="cd00067">
    <property type="entry name" value="GAL4"/>
    <property type="match status" value="1"/>
</dbReference>
<keyword evidence="5" id="KW-0539">Nucleus</keyword>
<dbReference type="InterPro" id="IPR036864">
    <property type="entry name" value="Zn2-C6_fun-type_DNA-bd_sf"/>
</dbReference>
<evidence type="ECO:0000313" key="9">
    <source>
        <dbReference type="Proteomes" id="UP001151582"/>
    </source>
</evidence>
<dbReference type="PANTHER" id="PTHR47338">
    <property type="entry name" value="ZN(II)2CYS6 TRANSCRIPTION FACTOR (EUROFUNG)-RELATED"/>
    <property type="match status" value="1"/>
</dbReference>
<dbReference type="Pfam" id="PF00172">
    <property type="entry name" value="Zn_clus"/>
    <property type="match status" value="1"/>
</dbReference>
<protein>
    <recommendedName>
        <fullName evidence="7">Zn(2)-C6 fungal-type domain-containing protein</fullName>
    </recommendedName>
</protein>
<dbReference type="OrthoDB" id="2123952at2759"/>
<dbReference type="CDD" id="cd12148">
    <property type="entry name" value="fungal_TF_MHR"/>
    <property type="match status" value="1"/>
</dbReference>
<evidence type="ECO:0000313" key="8">
    <source>
        <dbReference type="EMBL" id="KAJ1980092.1"/>
    </source>
</evidence>
<keyword evidence="4" id="KW-0804">Transcription</keyword>
<evidence type="ECO:0000256" key="1">
    <source>
        <dbReference type="ARBA" id="ARBA00004123"/>
    </source>
</evidence>
<dbReference type="EMBL" id="JANBQB010000185">
    <property type="protein sequence ID" value="KAJ1980092.1"/>
    <property type="molecule type" value="Genomic_DNA"/>
</dbReference>
<comment type="subcellular location">
    <subcellularLocation>
        <location evidence="1">Nucleus</location>
    </subcellularLocation>
</comment>
<evidence type="ECO:0000256" key="5">
    <source>
        <dbReference type="ARBA" id="ARBA00023242"/>
    </source>
</evidence>
<dbReference type="GO" id="GO:0008270">
    <property type="term" value="F:zinc ion binding"/>
    <property type="evidence" value="ECO:0007669"/>
    <property type="project" value="InterPro"/>
</dbReference>
<dbReference type="GO" id="GO:0005634">
    <property type="term" value="C:nucleus"/>
    <property type="evidence" value="ECO:0007669"/>
    <property type="project" value="UniProtKB-SubCell"/>
</dbReference>
<gene>
    <name evidence="8" type="ORF">H4R34_002580</name>
</gene>
<evidence type="ECO:0000256" key="3">
    <source>
        <dbReference type="ARBA" id="ARBA00023015"/>
    </source>
</evidence>
<proteinExistence type="predicted"/>
<dbReference type="PROSITE" id="PS50048">
    <property type="entry name" value="ZN2_CY6_FUNGAL_2"/>
    <property type="match status" value="1"/>
</dbReference>
<dbReference type="GO" id="GO:0000981">
    <property type="term" value="F:DNA-binding transcription factor activity, RNA polymerase II-specific"/>
    <property type="evidence" value="ECO:0007669"/>
    <property type="project" value="InterPro"/>
</dbReference>
<dbReference type="SUPFAM" id="SSF57701">
    <property type="entry name" value="Zn2/Cys6 DNA-binding domain"/>
    <property type="match status" value="1"/>
</dbReference>
<comment type="caution">
    <text evidence="8">The sequence shown here is derived from an EMBL/GenBank/DDBJ whole genome shotgun (WGS) entry which is preliminary data.</text>
</comment>
<accession>A0A9W8B3M3</accession>
<dbReference type="PANTHER" id="PTHR47338:SF5">
    <property type="entry name" value="ZN(II)2CYS6 TRANSCRIPTION FACTOR (EUROFUNG)"/>
    <property type="match status" value="1"/>
</dbReference>
<reference evidence="8" key="1">
    <citation type="submission" date="2022-07" db="EMBL/GenBank/DDBJ databases">
        <title>Phylogenomic reconstructions and comparative analyses of Kickxellomycotina fungi.</title>
        <authorList>
            <person name="Reynolds N.K."/>
            <person name="Stajich J.E."/>
            <person name="Barry K."/>
            <person name="Grigoriev I.V."/>
            <person name="Crous P."/>
            <person name="Smith M.E."/>
        </authorList>
    </citation>
    <scope>NUCLEOTIDE SEQUENCE</scope>
    <source>
        <strain evidence="8">RSA 567</strain>
    </source>
</reference>
<feature type="domain" description="Zn(2)-C6 fungal-type" evidence="7">
    <location>
        <begin position="26"/>
        <end position="56"/>
    </location>
</feature>
<dbReference type="PROSITE" id="PS00463">
    <property type="entry name" value="ZN2_CY6_FUNGAL_1"/>
    <property type="match status" value="1"/>
</dbReference>
<dbReference type="InterPro" id="IPR001138">
    <property type="entry name" value="Zn2Cys6_DnaBD"/>
</dbReference>